<proteinExistence type="predicted"/>
<keyword evidence="3" id="KW-1185">Reference proteome</keyword>
<dbReference type="Pfam" id="PF03372">
    <property type="entry name" value="Exo_endo_phos"/>
    <property type="match status" value="1"/>
</dbReference>
<dbReference type="InterPro" id="IPR036691">
    <property type="entry name" value="Endo/exonu/phosph_ase_sf"/>
</dbReference>
<dbReference type="InterPro" id="IPR005135">
    <property type="entry name" value="Endo/exonuclease/phosphatase"/>
</dbReference>
<name>A0ABQ4BXF2_9ACTN</name>
<accession>A0ABQ4BXF2</accession>
<dbReference type="SUPFAM" id="SSF56219">
    <property type="entry name" value="DNase I-like"/>
    <property type="match status" value="1"/>
</dbReference>
<dbReference type="Proteomes" id="UP000624325">
    <property type="component" value="Unassembled WGS sequence"/>
</dbReference>
<feature type="domain" description="Endonuclease/exonuclease/phosphatase" evidence="1">
    <location>
        <begin position="57"/>
        <end position="196"/>
    </location>
</feature>
<evidence type="ECO:0000313" key="2">
    <source>
        <dbReference type="EMBL" id="GIF55192.1"/>
    </source>
</evidence>
<gene>
    <name evidence="2" type="ORF">Air01nite_12870</name>
</gene>
<protein>
    <recommendedName>
        <fullName evidence="1">Endonuclease/exonuclease/phosphatase domain-containing protein</fullName>
    </recommendedName>
</protein>
<reference evidence="2 3" key="1">
    <citation type="submission" date="2021-01" db="EMBL/GenBank/DDBJ databases">
        <title>Whole genome shotgun sequence of Asanoa iriomotensis NBRC 100142.</title>
        <authorList>
            <person name="Komaki H."/>
            <person name="Tamura T."/>
        </authorList>
    </citation>
    <scope>NUCLEOTIDE SEQUENCE [LARGE SCALE GENOMIC DNA]</scope>
    <source>
        <strain evidence="2 3">NBRC 100142</strain>
    </source>
</reference>
<organism evidence="2 3">
    <name type="scientific">Asanoa iriomotensis</name>
    <dbReference type="NCBI Taxonomy" id="234613"/>
    <lineage>
        <taxon>Bacteria</taxon>
        <taxon>Bacillati</taxon>
        <taxon>Actinomycetota</taxon>
        <taxon>Actinomycetes</taxon>
        <taxon>Micromonosporales</taxon>
        <taxon>Micromonosporaceae</taxon>
        <taxon>Asanoa</taxon>
    </lineage>
</organism>
<dbReference type="EMBL" id="BONC01000006">
    <property type="protein sequence ID" value="GIF55192.1"/>
    <property type="molecule type" value="Genomic_DNA"/>
</dbReference>
<evidence type="ECO:0000313" key="3">
    <source>
        <dbReference type="Proteomes" id="UP000624325"/>
    </source>
</evidence>
<dbReference type="Gene3D" id="3.60.10.10">
    <property type="entry name" value="Endonuclease/exonuclease/phosphatase"/>
    <property type="match status" value="1"/>
</dbReference>
<comment type="caution">
    <text evidence="2">The sequence shown here is derived from an EMBL/GenBank/DDBJ whole genome shotgun (WGS) entry which is preliminary data.</text>
</comment>
<evidence type="ECO:0000259" key="1">
    <source>
        <dbReference type="Pfam" id="PF03372"/>
    </source>
</evidence>
<dbReference type="RefSeq" id="WP_203700952.1">
    <property type="nucleotide sequence ID" value="NZ_BONC01000006.1"/>
</dbReference>
<sequence>MFRRLGRCLTAFGITASLVLAVVDVSHARGPRLLDMVQMNLCNSGWAGCYTGRSVATAAAVIRAERPDVVTLNEICRGDADALARAGGMAVAFQPAVDRRIGQPIVCRDGEPYGIGLLVRAPGDQPARGGTYPVQDPGGPEGRAWLCAPTAGGFVACTTHLVSTNPFVALAQCRHFFTVAVAAFPGRVVVGGDFNLGDLTPCLPPNYVTDSDGGVQHVAVAGAARTGRQRVIDMAGTTDHPALSVTWL</sequence>